<organism evidence="1 2">
    <name type="scientific">Zoarces viviparus</name>
    <name type="common">Viviparous eelpout</name>
    <name type="synonym">Blennius viviparus</name>
    <dbReference type="NCBI Taxonomy" id="48416"/>
    <lineage>
        <taxon>Eukaryota</taxon>
        <taxon>Metazoa</taxon>
        <taxon>Chordata</taxon>
        <taxon>Craniata</taxon>
        <taxon>Vertebrata</taxon>
        <taxon>Euteleostomi</taxon>
        <taxon>Actinopterygii</taxon>
        <taxon>Neopterygii</taxon>
        <taxon>Teleostei</taxon>
        <taxon>Neoteleostei</taxon>
        <taxon>Acanthomorphata</taxon>
        <taxon>Eupercaria</taxon>
        <taxon>Perciformes</taxon>
        <taxon>Cottioidei</taxon>
        <taxon>Zoarcales</taxon>
        <taxon>Zoarcidae</taxon>
        <taxon>Zoarcinae</taxon>
        <taxon>Zoarces</taxon>
    </lineage>
</organism>
<comment type="caution">
    <text evidence="1">The sequence shown here is derived from an EMBL/GenBank/DDBJ whole genome shotgun (WGS) entry which is preliminary data.</text>
</comment>
<accession>A0AAW1FDI4</accession>
<dbReference type="Proteomes" id="UP001488805">
    <property type="component" value="Unassembled WGS sequence"/>
</dbReference>
<keyword evidence="2" id="KW-1185">Reference proteome</keyword>
<dbReference type="AlphaFoldDB" id="A0AAW1FDI4"/>
<protein>
    <submittedName>
        <fullName evidence="1">Uncharacterized protein</fullName>
    </submittedName>
</protein>
<gene>
    <name evidence="1" type="ORF">VZT92_010324</name>
</gene>
<proteinExistence type="predicted"/>
<reference evidence="1 2" key="1">
    <citation type="journal article" date="2024" name="Genome Biol. Evol.">
        <title>Chromosome-level genome assembly of the viviparous eelpout Zoarces viviparus.</title>
        <authorList>
            <person name="Fuhrmann N."/>
            <person name="Brasseur M.V."/>
            <person name="Bakowski C.E."/>
            <person name="Podsiadlowski L."/>
            <person name="Prost S."/>
            <person name="Krehenwinkel H."/>
            <person name="Mayer C."/>
        </authorList>
    </citation>
    <scope>NUCLEOTIDE SEQUENCE [LARGE SCALE GENOMIC DNA]</scope>
    <source>
        <strain evidence="1">NO-MEL_2022_Ind0_liver</strain>
    </source>
</reference>
<sequence length="152" mass="17512">MGELYHVHVTTVELDMVCEDEDSFCLSIDSLKLLVCQLEEHKVENEATCEAHREKIRWLWGRLGVTQEERKAFNEHMVTSRKRNLEALQAQVQRLEDLQRLKICSTDSSMALDVLHIQAGLMDLELVEPTLAESECSEEKSQNNCVTPNPDW</sequence>
<dbReference type="Pfam" id="PF03999">
    <property type="entry name" value="MAP65_ASE1"/>
    <property type="match status" value="1"/>
</dbReference>
<dbReference type="EMBL" id="JBCEZU010000078">
    <property type="protein sequence ID" value="KAK9532967.1"/>
    <property type="molecule type" value="Genomic_DNA"/>
</dbReference>
<evidence type="ECO:0000313" key="1">
    <source>
        <dbReference type="EMBL" id="KAK9532967.1"/>
    </source>
</evidence>
<name>A0AAW1FDI4_ZOAVI</name>
<evidence type="ECO:0000313" key="2">
    <source>
        <dbReference type="Proteomes" id="UP001488805"/>
    </source>
</evidence>